<sequence>MTKEIEEKVFGTAVEKSAHTLGLLVGQEVFQGMIEALDERMANKKPAGWRNIDTEKRRMVSSSGTMGYK</sequence>
<keyword evidence="2" id="KW-1185">Reference proteome</keyword>
<dbReference type="RefSeq" id="WP_075064483.1">
    <property type="nucleotide sequence ID" value="NZ_LGCL01000045.1"/>
</dbReference>
<protein>
    <recommendedName>
        <fullName evidence="3">Transposase</fullName>
    </recommendedName>
</protein>
<evidence type="ECO:0000313" key="2">
    <source>
        <dbReference type="Proteomes" id="UP000050417"/>
    </source>
</evidence>
<gene>
    <name evidence="1" type="ORF">ADN00_18250</name>
</gene>
<dbReference type="Proteomes" id="UP000050417">
    <property type="component" value="Unassembled WGS sequence"/>
</dbReference>
<evidence type="ECO:0000313" key="1">
    <source>
        <dbReference type="EMBL" id="KPL70008.1"/>
    </source>
</evidence>
<evidence type="ECO:0008006" key="3">
    <source>
        <dbReference type="Google" id="ProtNLM"/>
    </source>
</evidence>
<name>A0A0P6XG33_9CHLR</name>
<dbReference type="AlphaFoldDB" id="A0A0P6XG33"/>
<organism evidence="1 2">
    <name type="scientific">Ornatilinea apprima</name>
    <dbReference type="NCBI Taxonomy" id="1134406"/>
    <lineage>
        <taxon>Bacteria</taxon>
        <taxon>Bacillati</taxon>
        <taxon>Chloroflexota</taxon>
        <taxon>Anaerolineae</taxon>
        <taxon>Anaerolineales</taxon>
        <taxon>Anaerolineaceae</taxon>
        <taxon>Ornatilinea</taxon>
    </lineage>
</organism>
<dbReference type="EMBL" id="LGCL01000045">
    <property type="protein sequence ID" value="KPL70008.1"/>
    <property type="molecule type" value="Genomic_DNA"/>
</dbReference>
<accession>A0A0P6XG33</accession>
<comment type="caution">
    <text evidence="1">The sequence shown here is derived from an EMBL/GenBank/DDBJ whole genome shotgun (WGS) entry which is preliminary data.</text>
</comment>
<proteinExistence type="predicted"/>
<reference evidence="1 2" key="1">
    <citation type="submission" date="2015-07" db="EMBL/GenBank/DDBJ databases">
        <title>Genome sequence of Ornatilinea apprima DSM 23815.</title>
        <authorList>
            <person name="Hemp J."/>
            <person name="Ward L.M."/>
            <person name="Pace L.A."/>
            <person name="Fischer W.W."/>
        </authorList>
    </citation>
    <scope>NUCLEOTIDE SEQUENCE [LARGE SCALE GENOMIC DNA]</scope>
    <source>
        <strain evidence="1 2">P3M-1</strain>
    </source>
</reference>